<dbReference type="Pfam" id="PF12733">
    <property type="entry name" value="Cadherin-like"/>
    <property type="match status" value="2"/>
</dbReference>
<feature type="repeat" description="Cell wall-binding" evidence="2">
    <location>
        <begin position="351"/>
        <end position="371"/>
    </location>
</feature>
<reference evidence="4 5" key="1">
    <citation type="submission" date="2017-03" db="EMBL/GenBank/DDBJ databases">
        <title>Genome sequence of Clostridium chromiireducens DSM 23318.</title>
        <authorList>
            <person name="Poehlein A."/>
            <person name="Daniel R."/>
        </authorList>
    </citation>
    <scope>NUCLEOTIDE SEQUENCE [LARGE SCALE GENOMIC DNA]</scope>
    <source>
        <strain evidence="4 5">DSM 23318</strain>
    </source>
</reference>
<evidence type="ECO:0000256" key="1">
    <source>
        <dbReference type="ARBA" id="ARBA00022737"/>
    </source>
</evidence>
<gene>
    <name evidence="4" type="primary">lytB_5</name>
    <name evidence="4" type="ORF">CLCHR_34330</name>
</gene>
<dbReference type="EMBL" id="MZGT01000050">
    <property type="protein sequence ID" value="OPJ59550.1"/>
    <property type="molecule type" value="Genomic_DNA"/>
</dbReference>
<evidence type="ECO:0000313" key="5">
    <source>
        <dbReference type="Proteomes" id="UP000191056"/>
    </source>
</evidence>
<dbReference type="Gene3D" id="2.10.270.10">
    <property type="entry name" value="Cholin Binding"/>
    <property type="match status" value="2"/>
</dbReference>
<dbReference type="InterPro" id="IPR013783">
    <property type="entry name" value="Ig-like_fold"/>
</dbReference>
<protein>
    <submittedName>
        <fullName evidence="4">Putative endo-beta-N-acetylglucosaminidase</fullName>
        <ecNumber evidence="4">3.2.1.96</ecNumber>
    </submittedName>
</protein>
<feature type="domain" description="Cadherin-like beta-sandwich-like" evidence="3">
    <location>
        <begin position="53"/>
        <end position="134"/>
    </location>
</feature>
<dbReference type="STRING" id="225345.CLCHR_34330"/>
<dbReference type="SUPFAM" id="SSF69360">
    <property type="entry name" value="Cell wall binding repeat"/>
    <property type="match status" value="1"/>
</dbReference>
<dbReference type="Pfam" id="PF19127">
    <property type="entry name" value="Choline_bind_3"/>
    <property type="match status" value="2"/>
</dbReference>
<dbReference type="Proteomes" id="UP000191056">
    <property type="component" value="Unassembled WGS sequence"/>
</dbReference>
<dbReference type="PROSITE" id="PS51170">
    <property type="entry name" value="CW"/>
    <property type="match status" value="3"/>
</dbReference>
<sequence>MNIKIKRLITITLAINALMTIQPTKYINLTNEVEANAAINTNLKLKDLYLSEGKIDFDSEKTSYNITVKRSIEEVKVTAKPKDSEAIVEIDGSEVDSNDNYERKVSLDKGENTITIKLSNGKSKSKTYTIDIRRGTTTEDEDDTEDDEDENIYLSDITLSDGEIEFSKETKSYTVNVDNTVDKIEIKAKPEDSDYTVKVDGETVYEDDKYEKTIELNKGNNNIEIYIKDGTKENTYELNIIRGKETKDDSNENTSNIDPTNVSTSIKTSQWVQVNNKWQYNDATGKSLLNTWFYDKNFNKNYYLQSDGTMATGWLAKDSHWYYFDSTGAMQTGWEEINSNWYYFDLSGIMQTGWIKDSSGKYYHLKEDGSMAKNTTINGYKLGLDGAWIGNKR</sequence>
<comment type="caution">
    <text evidence="4">The sequence shown here is derived from an EMBL/GenBank/DDBJ whole genome shotgun (WGS) entry which is preliminary data.</text>
</comment>
<evidence type="ECO:0000313" key="4">
    <source>
        <dbReference type="EMBL" id="OPJ59550.1"/>
    </source>
</evidence>
<dbReference type="AlphaFoldDB" id="A0A1V4II71"/>
<feature type="repeat" description="Cell wall-binding" evidence="2">
    <location>
        <begin position="311"/>
        <end position="330"/>
    </location>
</feature>
<dbReference type="EC" id="3.2.1.96" evidence="4"/>
<keyword evidence="4" id="KW-0326">Glycosidase</keyword>
<organism evidence="4 5">
    <name type="scientific">Clostridium chromiireducens</name>
    <dbReference type="NCBI Taxonomy" id="225345"/>
    <lineage>
        <taxon>Bacteria</taxon>
        <taxon>Bacillati</taxon>
        <taxon>Bacillota</taxon>
        <taxon>Clostridia</taxon>
        <taxon>Eubacteriales</taxon>
        <taxon>Clostridiaceae</taxon>
        <taxon>Clostridium</taxon>
    </lineage>
</organism>
<dbReference type="RefSeq" id="WP_169896837.1">
    <property type="nucleotide sequence ID" value="NZ_MZGT01000050.1"/>
</dbReference>
<evidence type="ECO:0000259" key="3">
    <source>
        <dbReference type="Pfam" id="PF12733"/>
    </source>
</evidence>
<dbReference type="GO" id="GO:0033925">
    <property type="term" value="F:mannosyl-glycoprotein endo-beta-N-acetylglucosaminidase activity"/>
    <property type="evidence" value="ECO:0007669"/>
    <property type="project" value="UniProtKB-EC"/>
</dbReference>
<keyword evidence="1" id="KW-0677">Repeat</keyword>
<name>A0A1V4II71_9CLOT</name>
<keyword evidence="5" id="KW-1185">Reference proteome</keyword>
<dbReference type="InterPro" id="IPR018337">
    <property type="entry name" value="Cell_wall/Cho-bd_repeat"/>
</dbReference>
<feature type="repeat" description="Cell wall-binding" evidence="2">
    <location>
        <begin position="331"/>
        <end position="350"/>
    </location>
</feature>
<feature type="domain" description="Cadherin-like beta-sandwich-like" evidence="3">
    <location>
        <begin position="154"/>
        <end position="242"/>
    </location>
</feature>
<accession>A0A1V4II71</accession>
<dbReference type="InterPro" id="IPR025883">
    <property type="entry name" value="Cadherin-like_domain"/>
</dbReference>
<dbReference type="Gene3D" id="2.60.40.10">
    <property type="entry name" value="Immunoglobulins"/>
    <property type="match status" value="1"/>
</dbReference>
<proteinExistence type="predicted"/>
<keyword evidence="4" id="KW-0378">Hydrolase</keyword>
<evidence type="ECO:0000256" key="2">
    <source>
        <dbReference type="PROSITE-ProRule" id="PRU00591"/>
    </source>
</evidence>